<dbReference type="SUPFAM" id="SSF46785">
    <property type="entry name" value="Winged helix' DNA-binding domain"/>
    <property type="match status" value="1"/>
</dbReference>
<dbReference type="InterPro" id="IPR018490">
    <property type="entry name" value="cNMP-bd_dom_sf"/>
</dbReference>
<accession>B7KD34</accession>
<dbReference type="Proteomes" id="UP000002384">
    <property type="component" value="Chromosome"/>
</dbReference>
<dbReference type="OrthoDB" id="453310at2"/>
<reference evidence="6" key="1">
    <citation type="submission" date="2008-12" db="EMBL/GenBank/DDBJ databases">
        <title>Complete sequence of chromosome Cyanothece sp. PCC 7424.</title>
        <authorList>
            <consortium name="US DOE Joint Genome Institute"/>
            <person name="Lucas S."/>
            <person name="Copeland A."/>
            <person name="Lapidus A."/>
            <person name="Glavina del Rio T."/>
            <person name="Dalin E."/>
            <person name="Tice H."/>
            <person name="Bruce D."/>
            <person name="Goodwin L."/>
            <person name="Pitluck S."/>
            <person name="Chertkov O."/>
            <person name="Brettin T."/>
            <person name="Detter J.C."/>
            <person name="Han C."/>
            <person name="Larimer F."/>
            <person name="Land M."/>
            <person name="Hauser L."/>
            <person name="Kyrpides N."/>
            <person name="Mikhailova N."/>
            <person name="Liberton M."/>
            <person name="Stoeckel J."/>
            <person name="Banerjee A."/>
            <person name="Singh A."/>
            <person name="Page L."/>
            <person name="Sato H."/>
            <person name="Zhao L."/>
            <person name="Sherman L."/>
            <person name="Pakrasi H."/>
            <person name="Richardson P."/>
        </authorList>
    </citation>
    <scope>NUCLEOTIDE SEQUENCE</scope>
    <source>
        <strain evidence="6">PCC 7424</strain>
    </source>
</reference>
<dbReference type="GO" id="GO:0005829">
    <property type="term" value="C:cytosol"/>
    <property type="evidence" value="ECO:0007669"/>
    <property type="project" value="TreeGrafter"/>
</dbReference>
<protein>
    <submittedName>
        <fullName evidence="6">Cyclic nucleotide-binding protein</fullName>
    </submittedName>
</protein>
<dbReference type="Pfam" id="PF00027">
    <property type="entry name" value="cNMP_binding"/>
    <property type="match status" value="1"/>
</dbReference>
<feature type="domain" description="Cyclic nucleotide-binding" evidence="4">
    <location>
        <begin position="12"/>
        <end position="131"/>
    </location>
</feature>
<dbReference type="SUPFAM" id="SSF51206">
    <property type="entry name" value="cAMP-binding domain-like"/>
    <property type="match status" value="1"/>
</dbReference>
<dbReference type="PANTHER" id="PTHR24567:SF74">
    <property type="entry name" value="HTH-TYPE TRANSCRIPTIONAL REGULATOR ARCR"/>
    <property type="match status" value="1"/>
</dbReference>
<feature type="domain" description="HTH crp-type" evidence="5">
    <location>
        <begin position="144"/>
        <end position="218"/>
    </location>
</feature>
<sequence>METNAFSEIFPLFDFASPETLEWLLTVVEEQDYPKDTVIITEDNWGKAVFFLVSGWIKLRYSSKENQVTLDILGRGDCFGEMAVLDEAPRLTEVIALSDVEIISISAQRFIQMLYKEPQLHHRMLQLTVKRVRQFYRRFLLPQYTAKVRVVKMLIALAENYGQSTERGTEILYLPQRDLADLAGIKPEETVKILESLNHKGWIEIDKSHRTLTLTNLKQLNHLVKQL</sequence>
<dbReference type="InterPro" id="IPR000595">
    <property type="entry name" value="cNMP-bd_dom"/>
</dbReference>
<evidence type="ECO:0000256" key="2">
    <source>
        <dbReference type="ARBA" id="ARBA00023125"/>
    </source>
</evidence>
<dbReference type="RefSeq" id="WP_015956737.1">
    <property type="nucleotide sequence ID" value="NC_011729.1"/>
</dbReference>
<dbReference type="InterPro" id="IPR036388">
    <property type="entry name" value="WH-like_DNA-bd_sf"/>
</dbReference>
<dbReference type="InterPro" id="IPR012318">
    <property type="entry name" value="HTH_CRP"/>
</dbReference>
<organism evidence="6 7">
    <name type="scientific">Gloeothece citriformis (strain PCC 7424)</name>
    <name type="common">Cyanothece sp. (strain PCC 7424)</name>
    <dbReference type="NCBI Taxonomy" id="65393"/>
    <lineage>
        <taxon>Bacteria</taxon>
        <taxon>Bacillati</taxon>
        <taxon>Cyanobacteriota</taxon>
        <taxon>Cyanophyceae</taxon>
        <taxon>Oscillatoriophycideae</taxon>
        <taxon>Chroococcales</taxon>
        <taxon>Aphanothecaceae</taxon>
        <taxon>Gloeothece</taxon>
        <taxon>Gloeothece citriformis</taxon>
    </lineage>
</organism>
<evidence type="ECO:0000259" key="4">
    <source>
        <dbReference type="PROSITE" id="PS50042"/>
    </source>
</evidence>
<evidence type="ECO:0000256" key="3">
    <source>
        <dbReference type="ARBA" id="ARBA00023163"/>
    </source>
</evidence>
<dbReference type="CDD" id="cd00038">
    <property type="entry name" value="CAP_ED"/>
    <property type="match status" value="1"/>
</dbReference>
<dbReference type="eggNOG" id="COG0664">
    <property type="taxonomic scope" value="Bacteria"/>
</dbReference>
<dbReference type="InterPro" id="IPR036390">
    <property type="entry name" value="WH_DNA-bd_sf"/>
</dbReference>
<evidence type="ECO:0000256" key="1">
    <source>
        <dbReference type="ARBA" id="ARBA00023015"/>
    </source>
</evidence>
<evidence type="ECO:0000259" key="5">
    <source>
        <dbReference type="PROSITE" id="PS51063"/>
    </source>
</evidence>
<gene>
    <name evidence="6" type="ordered locus">PCC7424_4798</name>
</gene>
<dbReference type="EMBL" id="CP001291">
    <property type="protein sequence ID" value="ACK73155.1"/>
    <property type="molecule type" value="Genomic_DNA"/>
</dbReference>
<dbReference type="GO" id="GO:0003700">
    <property type="term" value="F:DNA-binding transcription factor activity"/>
    <property type="evidence" value="ECO:0007669"/>
    <property type="project" value="TreeGrafter"/>
</dbReference>
<dbReference type="PANTHER" id="PTHR24567">
    <property type="entry name" value="CRP FAMILY TRANSCRIPTIONAL REGULATORY PROTEIN"/>
    <property type="match status" value="1"/>
</dbReference>
<proteinExistence type="predicted"/>
<dbReference type="GO" id="GO:0003677">
    <property type="term" value="F:DNA binding"/>
    <property type="evidence" value="ECO:0007669"/>
    <property type="project" value="UniProtKB-KW"/>
</dbReference>
<keyword evidence="1" id="KW-0805">Transcription regulation</keyword>
<evidence type="ECO:0000313" key="7">
    <source>
        <dbReference type="Proteomes" id="UP000002384"/>
    </source>
</evidence>
<dbReference type="KEGG" id="cyc:PCC7424_4798"/>
<dbReference type="Gene3D" id="2.60.120.10">
    <property type="entry name" value="Jelly Rolls"/>
    <property type="match status" value="1"/>
</dbReference>
<name>B7KD34_GLOC7</name>
<keyword evidence="2" id="KW-0238">DNA-binding</keyword>
<dbReference type="InterPro" id="IPR050397">
    <property type="entry name" value="Env_Response_Regulators"/>
</dbReference>
<keyword evidence="7" id="KW-1185">Reference proteome</keyword>
<dbReference type="PROSITE" id="PS50042">
    <property type="entry name" value="CNMP_BINDING_3"/>
    <property type="match status" value="1"/>
</dbReference>
<dbReference type="HOGENOM" id="CLU_075053_3_5_3"/>
<keyword evidence="3" id="KW-0804">Transcription</keyword>
<dbReference type="AlphaFoldDB" id="B7KD34"/>
<dbReference type="SMART" id="SM00100">
    <property type="entry name" value="cNMP"/>
    <property type="match status" value="1"/>
</dbReference>
<dbReference type="STRING" id="65393.PCC7424_4798"/>
<dbReference type="Gene3D" id="1.10.10.10">
    <property type="entry name" value="Winged helix-like DNA-binding domain superfamily/Winged helix DNA-binding domain"/>
    <property type="match status" value="1"/>
</dbReference>
<dbReference type="InterPro" id="IPR014710">
    <property type="entry name" value="RmlC-like_jellyroll"/>
</dbReference>
<dbReference type="Pfam" id="PF13545">
    <property type="entry name" value="HTH_Crp_2"/>
    <property type="match status" value="1"/>
</dbReference>
<dbReference type="PROSITE" id="PS51063">
    <property type="entry name" value="HTH_CRP_2"/>
    <property type="match status" value="1"/>
</dbReference>
<evidence type="ECO:0000313" key="6">
    <source>
        <dbReference type="EMBL" id="ACK73155.1"/>
    </source>
</evidence>